<organism evidence="3 4">
    <name type="scientific">Brassica carinata</name>
    <name type="common">Ethiopian mustard</name>
    <name type="synonym">Abyssinian cabbage</name>
    <dbReference type="NCBI Taxonomy" id="52824"/>
    <lineage>
        <taxon>Eukaryota</taxon>
        <taxon>Viridiplantae</taxon>
        <taxon>Streptophyta</taxon>
        <taxon>Embryophyta</taxon>
        <taxon>Tracheophyta</taxon>
        <taxon>Spermatophyta</taxon>
        <taxon>Magnoliopsida</taxon>
        <taxon>eudicotyledons</taxon>
        <taxon>Gunneridae</taxon>
        <taxon>Pentapetalae</taxon>
        <taxon>rosids</taxon>
        <taxon>malvids</taxon>
        <taxon>Brassicales</taxon>
        <taxon>Brassicaceae</taxon>
        <taxon>Brassiceae</taxon>
        <taxon>Brassica</taxon>
    </lineage>
</organism>
<sequence>MKFLIQSIAGRNRSLVRALVSRRFFASSSPEELAKRNYANDLSEYNSVVNSVTAQRRHYLLRDVYDDMKLDGVQPTADIFHSFVVGVMKGARLSDAFFFREEMKSIGIAPDVNLYNFLISTCGKCKNGKEAIRVFDEMKRYDVKPNGQTFVCLLNACAVSGHLDLVYAIVRDMTAAGVGLNQFCYAGLITAHLNKEPRPENLSTKILELVEQSKGWSSIDSSRKSAEDMMFSIIQSIAGRNRSLVRALVSRRFFASSSPEELAKRNYANDLSEYNSVVNSVTAQRRHYLLRDVYDDMKLDGVQPTADIFHSFVVGVMKGAQMKSIGIAPDVNLYNFLISTCGKCKNGKEAIRVFDEMKRYDVKPNGQTFVCLLNACAVSGHLDLVYAIVRDMTAAGVGLNQFCYAGLITAHLNKEPRPENLSTKILELVEQSKGWSSIDSSRKSAEDMMFSISEEELYNVPTAEYSHRSRFLQRNLTVYHVAFSALADLKDVQATEALLEMLKKDGKNTDTYCVIQIMRCYLHSKDFKNGLKWFQDYMNSDKTPAMELYTTLIEGAMTDYTEEGMKIAQETLVSMNDRNFFLDARTGSNLLLKAAGEKTGGYTVANMTWDLMQARNIPQTLASVEAYYKGLKEREIPEDDPRLMLVTRTFNTLKRQQGTFLNRR</sequence>
<gene>
    <name evidence="3" type="ORF">Bca52824_090535</name>
</gene>
<feature type="repeat" description="PPR" evidence="2">
    <location>
        <begin position="111"/>
        <end position="145"/>
    </location>
</feature>
<dbReference type="Gene3D" id="1.25.40.10">
    <property type="entry name" value="Tetratricopeptide repeat domain"/>
    <property type="match status" value="3"/>
</dbReference>
<dbReference type="OrthoDB" id="185373at2759"/>
<dbReference type="NCBIfam" id="TIGR00756">
    <property type="entry name" value="PPR"/>
    <property type="match status" value="2"/>
</dbReference>
<dbReference type="InterPro" id="IPR011990">
    <property type="entry name" value="TPR-like_helical_dom_sf"/>
</dbReference>
<accession>A0A8X7NWH8</accession>
<dbReference type="PANTHER" id="PTHR47801:SF1">
    <property type="entry name" value="OS05G0145600 PROTEIN"/>
    <property type="match status" value="1"/>
</dbReference>
<dbReference type="GO" id="GO:0005739">
    <property type="term" value="C:mitochondrion"/>
    <property type="evidence" value="ECO:0007669"/>
    <property type="project" value="TreeGrafter"/>
</dbReference>
<dbReference type="PROSITE" id="PS51375">
    <property type="entry name" value="PPR"/>
    <property type="match status" value="2"/>
</dbReference>
<feature type="repeat" description="PPR" evidence="2">
    <location>
        <begin position="330"/>
        <end position="364"/>
    </location>
</feature>
<protein>
    <recommendedName>
        <fullName evidence="5">Pentatricopeptide repeat-containing protein</fullName>
    </recommendedName>
</protein>
<keyword evidence="4" id="KW-1185">Reference proteome</keyword>
<proteinExistence type="predicted"/>
<reference evidence="3 4" key="1">
    <citation type="submission" date="2020-02" db="EMBL/GenBank/DDBJ databases">
        <authorList>
            <person name="Ma Q."/>
            <person name="Huang Y."/>
            <person name="Song X."/>
            <person name="Pei D."/>
        </authorList>
    </citation>
    <scope>NUCLEOTIDE SEQUENCE [LARGE SCALE GENOMIC DNA]</scope>
    <source>
        <strain evidence="3">Sxm20200214</strain>
        <tissue evidence="3">Leaf</tissue>
    </source>
</reference>
<evidence type="ECO:0000256" key="2">
    <source>
        <dbReference type="PROSITE-ProRule" id="PRU00708"/>
    </source>
</evidence>
<dbReference type="FunFam" id="1.25.40.10:FF:000388">
    <property type="entry name" value="Pentatricopeptide repeat-containing protein, mitochondrial"/>
    <property type="match status" value="2"/>
</dbReference>
<evidence type="ECO:0000313" key="3">
    <source>
        <dbReference type="EMBL" id="KAG2240790.1"/>
    </source>
</evidence>
<comment type="caution">
    <text evidence="3">The sequence shown here is derived from an EMBL/GenBank/DDBJ whole genome shotgun (WGS) entry which is preliminary data.</text>
</comment>
<dbReference type="Pfam" id="PF13041">
    <property type="entry name" value="PPR_2"/>
    <property type="match status" value="2"/>
</dbReference>
<dbReference type="FunFam" id="1.25.40.10:FF:000434">
    <property type="entry name" value="Pentatricopeptide repeat-containing protein, mitochondrial"/>
    <property type="match status" value="1"/>
</dbReference>
<dbReference type="InterPro" id="IPR002885">
    <property type="entry name" value="PPR_rpt"/>
</dbReference>
<evidence type="ECO:0008006" key="5">
    <source>
        <dbReference type="Google" id="ProtNLM"/>
    </source>
</evidence>
<keyword evidence="1" id="KW-0677">Repeat</keyword>
<dbReference type="AlphaFoldDB" id="A0A8X7NWH8"/>
<name>A0A8X7NWH8_BRACI</name>
<dbReference type="EMBL" id="JAAMPC010001488">
    <property type="protein sequence ID" value="KAG2240790.1"/>
    <property type="molecule type" value="Genomic_DNA"/>
</dbReference>
<evidence type="ECO:0000313" key="4">
    <source>
        <dbReference type="Proteomes" id="UP000886595"/>
    </source>
</evidence>
<dbReference type="Proteomes" id="UP000886595">
    <property type="component" value="Unassembled WGS sequence"/>
</dbReference>
<evidence type="ECO:0000256" key="1">
    <source>
        <dbReference type="ARBA" id="ARBA00022737"/>
    </source>
</evidence>
<dbReference type="PANTHER" id="PTHR47801">
    <property type="entry name" value="OS05G0145600 PROTEIN"/>
    <property type="match status" value="1"/>
</dbReference>